<keyword evidence="1" id="KW-0732">Signal</keyword>
<dbReference type="RefSeq" id="WP_048877567.1">
    <property type="nucleotide sequence ID" value="NZ_BANC01000017.1"/>
</dbReference>
<gene>
    <name evidence="2" type="ORF">Aam_017_003</name>
</gene>
<keyword evidence="3" id="KW-1185">Reference proteome</keyword>
<evidence type="ECO:0000256" key="1">
    <source>
        <dbReference type="SAM" id="SignalP"/>
    </source>
</evidence>
<evidence type="ECO:0000313" key="2">
    <source>
        <dbReference type="EMBL" id="GAN79098.1"/>
    </source>
</evidence>
<dbReference type="EMBL" id="BANC01000017">
    <property type="protein sequence ID" value="GAN79098.1"/>
    <property type="molecule type" value="Genomic_DNA"/>
</dbReference>
<dbReference type="STRING" id="1120923.SAMN02746095_00931"/>
<dbReference type="AlphaFoldDB" id="A0A0D6PCZ9"/>
<proteinExistence type="predicted"/>
<evidence type="ECO:0000313" key="3">
    <source>
        <dbReference type="Proteomes" id="UP000032668"/>
    </source>
</evidence>
<dbReference type="OrthoDB" id="8435006at2"/>
<organism evidence="2 3">
    <name type="scientific">Acidocella aminolytica 101 = DSM 11237</name>
    <dbReference type="NCBI Taxonomy" id="1120923"/>
    <lineage>
        <taxon>Bacteria</taxon>
        <taxon>Pseudomonadati</taxon>
        <taxon>Pseudomonadota</taxon>
        <taxon>Alphaproteobacteria</taxon>
        <taxon>Acetobacterales</taxon>
        <taxon>Acidocellaceae</taxon>
        <taxon>Acidocella</taxon>
    </lineage>
</organism>
<accession>A0A0D6PCZ9</accession>
<feature type="chain" id="PRO_5010266791" description="Lipoprotein" evidence="1">
    <location>
        <begin position="29"/>
        <end position="142"/>
    </location>
</feature>
<protein>
    <recommendedName>
        <fullName evidence="4">Lipoprotein</fullName>
    </recommendedName>
</protein>
<comment type="caution">
    <text evidence="2">The sequence shown here is derived from an EMBL/GenBank/DDBJ whole genome shotgun (WGS) entry which is preliminary data.</text>
</comment>
<name>A0A0D6PCZ9_9PROT</name>
<dbReference type="PROSITE" id="PS51257">
    <property type="entry name" value="PROKAR_LIPOPROTEIN"/>
    <property type="match status" value="1"/>
</dbReference>
<dbReference type="Proteomes" id="UP000032668">
    <property type="component" value="Unassembled WGS sequence"/>
</dbReference>
<evidence type="ECO:0008006" key="4">
    <source>
        <dbReference type="Google" id="ProtNLM"/>
    </source>
</evidence>
<reference evidence="2 3" key="1">
    <citation type="submission" date="2012-11" db="EMBL/GenBank/DDBJ databases">
        <title>Whole genome sequence of Acidocella aminolytica 101 = DSM 11237.</title>
        <authorList>
            <person name="Azuma Y."/>
            <person name="Higashiura N."/>
            <person name="Hirakawa H."/>
            <person name="Matsushita K."/>
        </authorList>
    </citation>
    <scope>NUCLEOTIDE SEQUENCE [LARGE SCALE GENOMIC DNA]</scope>
    <source>
        <strain evidence="3">101 / DSM 11237</strain>
    </source>
</reference>
<sequence length="142" mass="14517">MKPMRRALFLLPALALASCAPPGRQSFAASPEGADTQTIAAATAFQGRIPLVSIQPGTRDFAAPLQQAVKQALAIKPDAVFQVMSATPASGNPDADTKILAALMPQAEAVVAAIIADGIPAARITTGAKTAGQTPQILVYVK</sequence>
<feature type="signal peptide" evidence="1">
    <location>
        <begin position="1"/>
        <end position="28"/>
    </location>
</feature>